<reference evidence="1 2" key="1">
    <citation type="submission" date="2015-01" db="EMBL/GenBank/DDBJ databases">
        <title>Vibrio sp. C5 JCM 19232 whole genome shotgun sequence.</title>
        <authorList>
            <person name="Sawabe T."/>
            <person name="Meirelles P."/>
            <person name="Feng G."/>
            <person name="Sayaka M."/>
            <person name="Hattori M."/>
            <person name="Ohkuma M."/>
        </authorList>
    </citation>
    <scope>NUCLEOTIDE SEQUENCE [LARGE SCALE GENOMIC DNA]</scope>
    <source>
        <strain evidence="1 2">JCM19232</strain>
    </source>
</reference>
<evidence type="ECO:0000313" key="1">
    <source>
        <dbReference type="EMBL" id="GAM63660.1"/>
    </source>
</evidence>
<gene>
    <name evidence="1" type="ORF">JCM19232_2640</name>
</gene>
<proteinExistence type="predicted"/>
<protein>
    <submittedName>
        <fullName evidence="1">Uncharacterized protein</fullName>
    </submittedName>
</protein>
<comment type="caution">
    <text evidence="1">The sequence shown here is derived from an EMBL/GenBank/DDBJ whole genome shotgun (WGS) entry which is preliminary data.</text>
</comment>
<organism evidence="1 2">
    <name type="scientific">Vibrio ishigakensis</name>
    <dbReference type="NCBI Taxonomy" id="1481914"/>
    <lineage>
        <taxon>Bacteria</taxon>
        <taxon>Pseudomonadati</taxon>
        <taxon>Pseudomonadota</taxon>
        <taxon>Gammaproteobacteria</taxon>
        <taxon>Vibrionales</taxon>
        <taxon>Vibrionaceae</taxon>
        <taxon>Vibrio</taxon>
    </lineage>
</organism>
<evidence type="ECO:0000313" key="2">
    <source>
        <dbReference type="Proteomes" id="UP000031670"/>
    </source>
</evidence>
<reference evidence="1 2" key="2">
    <citation type="submission" date="2015-01" db="EMBL/GenBank/DDBJ databases">
        <authorList>
            <consortium name="NBRP consortium"/>
            <person name="Sawabe T."/>
            <person name="Meirelles P."/>
            <person name="Feng G."/>
            <person name="Sayaka M."/>
            <person name="Hattori M."/>
            <person name="Ohkuma M."/>
        </authorList>
    </citation>
    <scope>NUCLEOTIDE SEQUENCE [LARGE SCALE GENOMIC DNA]</scope>
    <source>
        <strain evidence="1 2">JCM19232</strain>
    </source>
</reference>
<sequence>MLADDEMIFGNFADIHIGTWSSIDLVVDRSTLASSGGLVLRAFYDCDLALGHGESFVKLIDYVAP</sequence>
<dbReference type="EMBL" id="BBSA01000009">
    <property type="protein sequence ID" value="GAM63660.1"/>
    <property type="molecule type" value="Genomic_DNA"/>
</dbReference>
<dbReference type="SUPFAM" id="SSF56563">
    <property type="entry name" value="Major capsid protein gp5"/>
    <property type="match status" value="1"/>
</dbReference>
<dbReference type="Proteomes" id="UP000031670">
    <property type="component" value="Unassembled WGS sequence"/>
</dbReference>
<dbReference type="AlphaFoldDB" id="A0A0B8PA23"/>
<accession>A0A0B8PA23</accession>
<name>A0A0B8PA23_9VIBR</name>